<keyword evidence="11" id="KW-1185">Reference proteome</keyword>
<keyword evidence="5 9" id="KW-1133">Transmembrane helix</keyword>
<keyword evidence="4 9" id="KW-0812">Transmembrane</keyword>
<evidence type="ECO:0000256" key="3">
    <source>
        <dbReference type="ARBA" id="ARBA00022475"/>
    </source>
</evidence>
<evidence type="ECO:0000256" key="5">
    <source>
        <dbReference type="ARBA" id="ARBA00022989"/>
    </source>
</evidence>
<dbReference type="InterPro" id="IPR001320">
    <property type="entry name" value="Iontro_rcpt_C"/>
</dbReference>
<feature type="transmembrane region" description="Helical" evidence="9">
    <location>
        <begin position="126"/>
        <end position="146"/>
    </location>
</feature>
<evidence type="ECO:0000256" key="9">
    <source>
        <dbReference type="SAM" id="Phobius"/>
    </source>
</evidence>
<keyword evidence="7 12" id="KW-0675">Receptor</keyword>
<evidence type="ECO:0000313" key="11">
    <source>
        <dbReference type="Proteomes" id="UP000694843"/>
    </source>
</evidence>
<dbReference type="PANTHER" id="PTHR42643">
    <property type="entry name" value="IONOTROPIC RECEPTOR 20A-RELATED"/>
    <property type="match status" value="1"/>
</dbReference>
<evidence type="ECO:0000256" key="2">
    <source>
        <dbReference type="ARBA" id="ARBA00008685"/>
    </source>
</evidence>
<keyword evidence="3" id="KW-1003">Cell membrane</keyword>
<evidence type="ECO:0000256" key="1">
    <source>
        <dbReference type="ARBA" id="ARBA00004651"/>
    </source>
</evidence>
<evidence type="ECO:0000256" key="4">
    <source>
        <dbReference type="ARBA" id="ARBA00022692"/>
    </source>
</evidence>
<dbReference type="GO" id="GO:0015276">
    <property type="term" value="F:ligand-gated monoatomic ion channel activity"/>
    <property type="evidence" value="ECO:0007669"/>
    <property type="project" value="InterPro"/>
</dbReference>
<protein>
    <submittedName>
        <fullName evidence="12">Glutamate receptor ionotropic, kainate 2</fullName>
    </submittedName>
</protein>
<evidence type="ECO:0000256" key="6">
    <source>
        <dbReference type="ARBA" id="ARBA00023136"/>
    </source>
</evidence>
<evidence type="ECO:0000256" key="7">
    <source>
        <dbReference type="ARBA" id="ARBA00023170"/>
    </source>
</evidence>
<keyword evidence="8" id="KW-0325">Glycoprotein</keyword>
<dbReference type="AlphaFoldDB" id="A0A8B7NRX2"/>
<dbReference type="Proteomes" id="UP000694843">
    <property type="component" value="Unplaced"/>
</dbReference>
<dbReference type="PANTHER" id="PTHR42643:SF24">
    <property type="entry name" value="IONOTROPIC RECEPTOR 60A"/>
    <property type="match status" value="1"/>
</dbReference>
<evidence type="ECO:0000256" key="8">
    <source>
        <dbReference type="ARBA" id="ARBA00023180"/>
    </source>
</evidence>
<dbReference type="Pfam" id="PF00060">
    <property type="entry name" value="Lig_chan"/>
    <property type="match status" value="1"/>
</dbReference>
<proteinExistence type="inferred from homology"/>
<gene>
    <name evidence="12" type="primary">LOC108673184</name>
</gene>
<organism evidence="11 12">
    <name type="scientific">Hyalella azteca</name>
    <name type="common">Amphipod</name>
    <dbReference type="NCBI Taxonomy" id="294128"/>
    <lineage>
        <taxon>Eukaryota</taxon>
        <taxon>Metazoa</taxon>
        <taxon>Ecdysozoa</taxon>
        <taxon>Arthropoda</taxon>
        <taxon>Crustacea</taxon>
        <taxon>Multicrustacea</taxon>
        <taxon>Malacostraca</taxon>
        <taxon>Eumalacostraca</taxon>
        <taxon>Peracarida</taxon>
        <taxon>Amphipoda</taxon>
        <taxon>Senticaudata</taxon>
        <taxon>Talitrida</taxon>
        <taxon>Talitroidea</taxon>
        <taxon>Hyalellidae</taxon>
        <taxon>Hyalella</taxon>
    </lineage>
</organism>
<feature type="transmembrane region" description="Helical" evidence="9">
    <location>
        <begin position="314"/>
        <end position="334"/>
    </location>
</feature>
<dbReference type="RefSeq" id="XP_018016462.1">
    <property type="nucleotide sequence ID" value="XM_018160973.2"/>
</dbReference>
<comment type="subcellular location">
    <subcellularLocation>
        <location evidence="1">Cell membrane</location>
        <topology evidence="1">Multi-pass membrane protein</topology>
    </subcellularLocation>
</comment>
<dbReference type="GO" id="GO:0005886">
    <property type="term" value="C:plasma membrane"/>
    <property type="evidence" value="ECO:0007669"/>
    <property type="project" value="UniProtKB-SubCell"/>
</dbReference>
<feature type="transmembrane region" description="Helical" evidence="9">
    <location>
        <begin position="50"/>
        <end position="75"/>
    </location>
</feature>
<dbReference type="OrthoDB" id="6363779at2759"/>
<sequence>MGPVAQHNTRSEVLDYAPGYMFNEHGFLYKRITKIQPDIFTLSKPFVLEVWAWVVASMLIVGAFAGMLHLAASYLRLTKCSSTSKGSHPIPEMFSRGFTWTWKIFLSQDLTDTPDSGAGRALATTWLFMGFMLSLMYRSNLLAILVNDKIKLPFNSIVEFGQQNEYKLTWQEGTIYPVYLKYTAIHEPDVPDGKLWAKRDDFVPTTEEVVDTALSRKVAVIAPRVILLSFISTDFSQQGDCRLALAETGMVPVYMTYGYPKKSPLKEQLDMMLLRVIQAGISSHLQDKALGNSTWCMKAQKNLSESRPLAVKDFFGLFLIYAIGTVFAMAVFIIEVTTHGRSKKTKNAIS</sequence>
<accession>A0A8B7NRX2</accession>
<dbReference type="GO" id="GO:0050906">
    <property type="term" value="P:detection of stimulus involved in sensory perception"/>
    <property type="evidence" value="ECO:0007669"/>
    <property type="project" value="UniProtKB-ARBA"/>
</dbReference>
<evidence type="ECO:0000259" key="10">
    <source>
        <dbReference type="Pfam" id="PF00060"/>
    </source>
</evidence>
<dbReference type="GeneID" id="108673184"/>
<feature type="domain" description="Ionotropic glutamate receptor C-terminal" evidence="10">
    <location>
        <begin position="48"/>
        <end position="324"/>
    </location>
</feature>
<dbReference type="SUPFAM" id="SSF53850">
    <property type="entry name" value="Periplasmic binding protein-like II"/>
    <property type="match status" value="1"/>
</dbReference>
<dbReference type="KEGG" id="hazt:108673184"/>
<dbReference type="InterPro" id="IPR052192">
    <property type="entry name" value="Insect_Ionotropic_Sensory_Rcpt"/>
</dbReference>
<keyword evidence="6 9" id="KW-0472">Membrane</keyword>
<name>A0A8B7NRX2_HYAAZ</name>
<comment type="similarity">
    <text evidence="2">Belongs to the glutamate-gated ion channel (TC 1.A.10.1) family.</text>
</comment>
<reference evidence="12" key="1">
    <citation type="submission" date="2025-08" db="UniProtKB">
        <authorList>
            <consortium name="RefSeq"/>
        </authorList>
    </citation>
    <scope>IDENTIFICATION</scope>
    <source>
        <tissue evidence="12">Whole organism</tissue>
    </source>
</reference>
<evidence type="ECO:0000313" key="12">
    <source>
        <dbReference type="RefSeq" id="XP_018016462.1"/>
    </source>
</evidence>
<dbReference type="Gene3D" id="1.10.287.70">
    <property type="match status" value="1"/>
</dbReference>